<sequence length="188" mass="21777">MSFIDEIRQELAQAPQAESAGEPRLSFNRERFEKFLQEETSRLQDIIREDARAGRFAASGEKHVFEGTRLWHEGDYTQGTDSLATFYAFLARDTILEKEILEQQKRLLGGYRYAIRFSLTSDGETCFRLFAEALQKEGIEISGLFVLLPDGSRTSLPYTARGTVKYDFELEHHLNDYPRLCYGWKMEL</sequence>
<comment type="caution">
    <text evidence="1">The sequence shown here is derived from an EMBL/GenBank/DDBJ whole genome shotgun (WGS) entry which is preliminary data.</text>
</comment>
<proteinExistence type="predicted"/>
<gene>
    <name evidence="1" type="ORF">H9763_09040</name>
</gene>
<protein>
    <submittedName>
        <fullName evidence="1">Uncharacterized protein</fullName>
    </submittedName>
</protein>
<dbReference type="Proteomes" id="UP000886883">
    <property type="component" value="Unassembled WGS sequence"/>
</dbReference>
<dbReference type="EMBL" id="DWXE01000034">
    <property type="protein sequence ID" value="HJB91594.1"/>
    <property type="molecule type" value="Genomic_DNA"/>
</dbReference>
<accession>A0A9D2SDB2</accession>
<name>A0A9D2SDB2_9FIRM</name>
<evidence type="ECO:0000313" key="1">
    <source>
        <dbReference type="EMBL" id="HJB91594.1"/>
    </source>
</evidence>
<dbReference type="AlphaFoldDB" id="A0A9D2SDB2"/>
<organism evidence="1 2">
    <name type="scientific">Candidatus Eisenbergiella merdigallinarum</name>
    <dbReference type="NCBI Taxonomy" id="2838552"/>
    <lineage>
        <taxon>Bacteria</taxon>
        <taxon>Bacillati</taxon>
        <taxon>Bacillota</taxon>
        <taxon>Clostridia</taxon>
        <taxon>Lachnospirales</taxon>
        <taxon>Lachnospiraceae</taxon>
        <taxon>Eisenbergiella</taxon>
    </lineage>
</organism>
<evidence type="ECO:0000313" key="2">
    <source>
        <dbReference type="Proteomes" id="UP000886883"/>
    </source>
</evidence>
<reference evidence="1" key="1">
    <citation type="journal article" date="2021" name="PeerJ">
        <title>Extensive microbial diversity within the chicken gut microbiome revealed by metagenomics and culture.</title>
        <authorList>
            <person name="Gilroy R."/>
            <person name="Ravi A."/>
            <person name="Getino M."/>
            <person name="Pursley I."/>
            <person name="Horton D.L."/>
            <person name="Alikhan N.F."/>
            <person name="Baker D."/>
            <person name="Gharbi K."/>
            <person name="Hall N."/>
            <person name="Watson M."/>
            <person name="Adriaenssens E.M."/>
            <person name="Foster-Nyarko E."/>
            <person name="Jarju S."/>
            <person name="Secka A."/>
            <person name="Antonio M."/>
            <person name="Oren A."/>
            <person name="Chaudhuri R.R."/>
            <person name="La Ragione R."/>
            <person name="Hildebrand F."/>
            <person name="Pallen M.J."/>
        </authorList>
    </citation>
    <scope>NUCLEOTIDE SEQUENCE</scope>
    <source>
        <strain evidence="1">USAMLcec3-2134</strain>
    </source>
</reference>
<reference evidence="1" key="2">
    <citation type="submission" date="2021-04" db="EMBL/GenBank/DDBJ databases">
        <authorList>
            <person name="Gilroy R."/>
        </authorList>
    </citation>
    <scope>NUCLEOTIDE SEQUENCE</scope>
    <source>
        <strain evidence="1">USAMLcec3-2134</strain>
    </source>
</reference>